<proteinExistence type="predicted"/>
<dbReference type="EMBL" id="JBHMEP010000001">
    <property type="protein sequence ID" value="MFB9134069.1"/>
    <property type="molecule type" value="Genomic_DNA"/>
</dbReference>
<sequence>MKLTRSKLALLLAAVYSSSFSASLWAQESLNQAQSVQSRTNAASASSQKNIDKSAEQSLELRGDIERLQEEVKNMKVYRDHLSALVKSQEGEADSLAVQIEEIKDTRQGIVPLMYSMLDGLKSIVSNDKPIKLAQRQQRIEKLESLMTRADVSDAEKYRRILEAYQIEMDYGTKLDAYQGEVDIDGQTRQADILHLGRISLVARNFDQSEYWAWNQKTQTWQSVDASLQPEINKAFSVAMQQSAPGLLILPVSLAKGEAN</sequence>
<gene>
    <name evidence="3" type="ORF">ACFFUV_03690</name>
</gene>
<comment type="caution">
    <text evidence="3">The sequence shown here is derived from an EMBL/GenBank/DDBJ whole genome shotgun (WGS) entry which is preliminary data.</text>
</comment>
<keyword evidence="1" id="KW-0175">Coiled coil</keyword>
<name>A0ABV5HIS6_9VIBR</name>
<evidence type="ECO:0000313" key="4">
    <source>
        <dbReference type="Proteomes" id="UP001589645"/>
    </source>
</evidence>
<evidence type="ECO:0000256" key="2">
    <source>
        <dbReference type="SAM" id="SignalP"/>
    </source>
</evidence>
<organism evidence="3 4">
    <name type="scientific">Vibrio olivae</name>
    <dbReference type="NCBI Taxonomy" id="1243002"/>
    <lineage>
        <taxon>Bacteria</taxon>
        <taxon>Pseudomonadati</taxon>
        <taxon>Pseudomonadota</taxon>
        <taxon>Gammaproteobacteria</taxon>
        <taxon>Vibrionales</taxon>
        <taxon>Vibrionaceae</taxon>
        <taxon>Vibrio</taxon>
    </lineage>
</organism>
<feature type="chain" id="PRO_5045100836" evidence="2">
    <location>
        <begin position="27"/>
        <end position="260"/>
    </location>
</feature>
<dbReference type="RefSeq" id="WP_390189782.1">
    <property type="nucleotide sequence ID" value="NZ_JBHMEP010000001.1"/>
</dbReference>
<evidence type="ECO:0000313" key="3">
    <source>
        <dbReference type="EMBL" id="MFB9134069.1"/>
    </source>
</evidence>
<accession>A0ABV5HIS6</accession>
<evidence type="ECO:0000256" key="1">
    <source>
        <dbReference type="SAM" id="Coils"/>
    </source>
</evidence>
<protein>
    <submittedName>
        <fullName evidence="3">DUF3450 domain-containing protein</fullName>
    </submittedName>
</protein>
<keyword evidence="4" id="KW-1185">Reference proteome</keyword>
<dbReference type="PIRSF" id="PIRSF028069">
    <property type="entry name" value="UCP028069"/>
    <property type="match status" value="1"/>
</dbReference>
<reference evidence="3 4" key="1">
    <citation type="submission" date="2024-09" db="EMBL/GenBank/DDBJ databases">
        <authorList>
            <person name="Sun Q."/>
            <person name="Mori K."/>
        </authorList>
    </citation>
    <scope>NUCLEOTIDE SEQUENCE [LARGE SCALE GENOMIC DNA]</scope>
    <source>
        <strain evidence="3 4">CECT 8064</strain>
    </source>
</reference>
<keyword evidence="2" id="KW-0732">Signal</keyword>
<feature type="coiled-coil region" evidence="1">
    <location>
        <begin position="51"/>
        <end position="106"/>
    </location>
</feature>
<dbReference type="Pfam" id="PF11932">
    <property type="entry name" value="DUF3450"/>
    <property type="match status" value="1"/>
</dbReference>
<dbReference type="InterPro" id="IPR016866">
    <property type="entry name" value="UCP028069"/>
</dbReference>
<dbReference type="Proteomes" id="UP001589645">
    <property type="component" value="Unassembled WGS sequence"/>
</dbReference>
<feature type="signal peptide" evidence="2">
    <location>
        <begin position="1"/>
        <end position="26"/>
    </location>
</feature>